<dbReference type="NCBIfam" id="TIGR00195">
    <property type="entry name" value="exoDNase_III"/>
    <property type="match status" value="1"/>
</dbReference>
<keyword evidence="3 9" id="KW-0378">Hydrolase</keyword>
<dbReference type="GO" id="GO:0046872">
    <property type="term" value="F:metal ion binding"/>
    <property type="evidence" value="ECO:0007669"/>
    <property type="project" value="UniProtKB-KW"/>
</dbReference>
<proteinExistence type="inferred from homology"/>
<protein>
    <submittedName>
        <fullName evidence="9">Exodeoxyribonuclease</fullName>
        <ecNumber evidence="9">3.1.11.2</ecNumber>
    </submittedName>
</protein>
<evidence type="ECO:0000256" key="7">
    <source>
        <dbReference type="PIRSR" id="PIRSR604808-3"/>
    </source>
</evidence>
<evidence type="ECO:0000259" key="8">
    <source>
        <dbReference type="Pfam" id="PF03372"/>
    </source>
</evidence>
<gene>
    <name evidence="9" type="primary">exoA</name>
    <name evidence="9" type="ORF">D7316_01498</name>
</gene>
<evidence type="ECO:0000256" key="2">
    <source>
        <dbReference type="ARBA" id="ARBA00022723"/>
    </source>
</evidence>
<keyword evidence="6" id="KW-0464">Manganese</keyword>
<dbReference type="EC" id="3.1.11.2" evidence="9"/>
<dbReference type="SUPFAM" id="SSF56219">
    <property type="entry name" value="DNase I-like"/>
    <property type="match status" value="1"/>
</dbReference>
<feature type="binding site" evidence="6">
    <location>
        <position position="62"/>
    </location>
    <ligand>
        <name>Mg(2+)</name>
        <dbReference type="ChEBI" id="CHEBI:18420"/>
        <label>1</label>
    </ligand>
</feature>
<dbReference type="InterPro" id="IPR037493">
    <property type="entry name" value="ExoIII-like"/>
</dbReference>
<comment type="cofactor">
    <cofactor evidence="6">
        <name>Mg(2+)</name>
        <dbReference type="ChEBI" id="CHEBI:18420"/>
    </cofactor>
    <cofactor evidence="6">
        <name>Mn(2+)</name>
        <dbReference type="ChEBI" id="CHEBI:29035"/>
    </cofactor>
    <text evidence="6">Probably binds two magnesium or manganese ions per subunit.</text>
</comment>
<comment type="similarity">
    <text evidence="1">Belongs to the DNA repair enzymes AP/ExoA family.</text>
</comment>
<evidence type="ECO:0000256" key="4">
    <source>
        <dbReference type="ARBA" id="ARBA00022842"/>
    </source>
</evidence>
<feature type="domain" description="Endonuclease/exonuclease/phosphatase" evidence="8">
    <location>
        <begin position="60"/>
        <end position="323"/>
    </location>
</feature>
<dbReference type="InterPro" id="IPR036691">
    <property type="entry name" value="Endo/exonu/phosph_ase_sf"/>
</dbReference>
<dbReference type="PROSITE" id="PS51435">
    <property type="entry name" value="AP_NUCLEASE_F1_4"/>
    <property type="match status" value="1"/>
</dbReference>
<evidence type="ECO:0000256" key="5">
    <source>
        <dbReference type="PIRSR" id="PIRSR604808-1"/>
    </source>
</evidence>
<feature type="active site" evidence="5">
    <location>
        <position position="175"/>
    </location>
</feature>
<evidence type="ECO:0000313" key="9">
    <source>
        <dbReference type="EMBL" id="AZG44906.1"/>
    </source>
</evidence>
<feature type="binding site" evidence="6">
    <location>
        <position position="323"/>
    </location>
    <ligand>
        <name>Mg(2+)</name>
        <dbReference type="ChEBI" id="CHEBI:18420"/>
        <label>1</label>
    </ligand>
</feature>
<dbReference type="GO" id="GO:0006281">
    <property type="term" value="P:DNA repair"/>
    <property type="evidence" value="ECO:0007669"/>
    <property type="project" value="InterPro"/>
</dbReference>
<dbReference type="KEGG" id="gom:D7316_01498"/>
<sequence>MDLVLGHCAADANEHCSHLVQVQLGKGYIKQDEKQGLPYLWYGRTTTASTLLSVSITISTVNVNGIRAAVRHRSEANRGLLAWLATADSDVVLLQEVRADEDQARDALAPVLDDGWQFAMSSSVVKGHAGVGVLSRVPLTGVRAGFGSDEFDATARYIEADLDSALGPMTVASLYLPKGAAATTVPKDVAKFDEKARFLDEFGGYLDRLRRRRRHVVVGGDWNIAHAEADIKNWKGNLKSPGFLPHERTWVGGLLDAGWSDVMRDLAPGEEGPYTWWSWRGKAFDNDSGWRIDYQLANKSLAKRAVKATVDRADAYDLRWSDHAPMTVVYD</sequence>
<dbReference type="Gene3D" id="3.60.10.10">
    <property type="entry name" value="Endonuclease/exonuclease/phosphatase"/>
    <property type="match status" value="1"/>
</dbReference>
<organism evidence="9 10">
    <name type="scientific">Gordonia insulae</name>
    <dbReference type="NCBI Taxonomy" id="2420509"/>
    <lineage>
        <taxon>Bacteria</taxon>
        <taxon>Bacillati</taxon>
        <taxon>Actinomycetota</taxon>
        <taxon>Actinomycetes</taxon>
        <taxon>Mycobacteriales</taxon>
        <taxon>Gordoniaceae</taxon>
        <taxon>Gordonia</taxon>
    </lineage>
</organism>
<feature type="active site" description="Proton acceptor" evidence="5">
    <location>
        <position position="323"/>
    </location>
</feature>
<keyword evidence="4 6" id="KW-0460">Magnesium</keyword>
<feature type="binding site" evidence="6">
    <location>
        <position position="221"/>
    </location>
    <ligand>
        <name>Mg(2+)</name>
        <dbReference type="ChEBI" id="CHEBI:18420"/>
        <label>1</label>
    </ligand>
</feature>
<dbReference type="AlphaFoldDB" id="A0A3G8JII5"/>
<feature type="binding site" evidence="6">
    <location>
        <position position="223"/>
    </location>
    <ligand>
        <name>Mg(2+)</name>
        <dbReference type="ChEBI" id="CHEBI:18420"/>
        <label>1</label>
    </ligand>
</feature>
<dbReference type="EMBL" id="CP033972">
    <property type="protein sequence ID" value="AZG44906.1"/>
    <property type="molecule type" value="Genomic_DNA"/>
</dbReference>
<dbReference type="InterPro" id="IPR004808">
    <property type="entry name" value="AP_endonuc_1"/>
</dbReference>
<evidence type="ECO:0000313" key="10">
    <source>
        <dbReference type="Proteomes" id="UP000271469"/>
    </source>
</evidence>
<dbReference type="NCBIfam" id="TIGR00633">
    <property type="entry name" value="xth"/>
    <property type="match status" value="1"/>
</dbReference>
<dbReference type="InterPro" id="IPR005135">
    <property type="entry name" value="Endo/exonuclease/phosphatase"/>
</dbReference>
<feature type="active site" description="Proton donor/acceptor" evidence="5">
    <location>
        <position position="221"/>
    </location>
</feature>
<dbReference type="GO" id="GO:0008311">
    <property type="term" value="F:double-stranded DNA 3'-5' DNA exonuclease activity"/>
    <property type="evidence" value="ECO:0007669"/>
    <property type="project" value="UniProtKB-EC"/>
</dbReference>
<evidence type="ECO:0000256" key="3">
    <source>
        <dbReference type="ARBA" id="ARBA00022801"/>
    </source>
</evidence>
<dbReference type="PANTHER" id="PTHR43250">
    <property type="entry name" value="EXODEOXYRIBONUCLEASE III"/>
    <property type="match status" value="1"/>
</dbReference>
<feature type="site" description="Important for catalytic activity" evidence="7">
    <location>
        <position position="293"/>
    </location>
</feature>
<feature type="binding site" evidence="6">
    <location>
        <position position="96"/>
    </location>
    <ligand>
        <name>Mg(2+)</name>
        <dbReference type="ChEBI" id="CHEBI:18420"/>
        <label>1</label>
    </ligand>
</feature>
<name>A0A3G8JII5_9ACTN</name>
<evidence type="ECO:0000256" key="1">
    <source>
        <dbReference type="ARBA" id="ARBA00007092"/>
    </source>
</evidence>
<keyword evidence="10" id="KW-1185">Reference proteome</keyword>
<accession>A0A3G8JII5</accession>
<dbReference type="PANTHER" id="PTHR43250:SF2">
    <property type="entry name" value="EXODEOXYRIBONUCLEASE III"/>
    <property type="match status" value="1"/>
</dbReference>
<keyword evidence="2 6" id="KW-0479">Metal-binding</keyword>
<feature type="site" description="Interaction with DNA substrate" evidence="7">
    <location>
        <position position="323"/>
    </location>
</feature>
<reference evidence="9 10" key="1">
    <citation type="submission" date="2018-11" db="EMBL/GenBank/DDBJ databases">
        <title>Gordonia insulae sp. nov., isolated from an island soil.</title>
        <authorList>
            <person name="Kim Y.S."/>
            <person name="Kim S.B."/>
        </authorList>
    </citation>
    <scope>NUCLEOTIDE SEQUENCE [LARGE SCALE GENOMIC DNA]</scope>
    <source>
        <strain evidence="9 10">MMS17-SY073</strain>
    </source>
</reference>
<evidence type="ECO:0000256" key="6">
    <source>
        <dbReference type="PIRSR" id="PIRSR604808-2"/>
    </source>
</evidence>
<dbReference type="Pfam" id="PF03372">
    <property type="entry name" value="Exo_endo_phos"/>
    <property type="match status" value="1"/>
</dbReference>
<feature type="binding site" evidence="6">
    <location>
        <position position="322"/>
    </location>
    <ligand>
        <name>Mg(2+)</name>
        <dbReference type="ChEBI" id="CHEBI:18420"/>
        <label>1</label>
    </ligand>
</feature>
<feature type="site" description="Transition state stabilizer" evidence="7">
    <location>
        <position position="223"/>
    </location>
</feature>
<dbReference type="Proteomes" id="UP000271469">
    <property type="component" value="Chromosome"/>
</dbReference>